<evidence type="ECO:0000259" key="5">
    <source>
        <dbReference type="Pfam" id="PF01138"/>
    </source>
</evidence>
<evidence type="ECO:0000256" key="1">
    <source>
        <dbReference type="ARBA" id="ARBA00012416"/>
    </source>
</evidence>
<dbReference type="GO" id="GO:0006402">
    <property type="term" value="P:mRNA catabolic process"/>
    <property type="evidence" value="ECO:0007669"/>
    <property type="project" value="InterPro"/>
</dbReference>
<proteinExistence type="predicted"/>
<dbReference type="EMBL" id="JXUO01000179">
    <property type="protein sequence ID" value="KKZ14226.1"/>
    <property type="molecule type" value="Genomic_DNA"/>
</dbReference>
<dbReference type="GO" id="GO:0000175">
    <property type="term" value="F:3'-5'-RNA exonuclease activity"/>
    <property type="evidence" value="ECO:0007669"/>
    <property type="project" value="TreeGrafter"/>
</dbReference>
<dbReference type="InterPro" id="IPR012162">
    <property type="entry name" value="PNPase"/>
</dbReference>
<evidence type="ECO:0000259" key="7">
    <source>
        <dbReference type="Pfam" id="PF03726"/>
    </source>
</evidence>
<evidence type="ECO:0000256" key="4">
    <source>
        <dbReference type="ARBA" id="ARBA00022884"/>
    </source>
</evidence>
<evidence type="ECO:0000313" key="9">
    <source>
        <dbReference type="Proteomes" id="UP000035054"/>
    </source>
</evidence>
<dbReference type="Pfam" id="PF01138">
    <property type="entry name" value="RNase_PH"/>
    <property type="match status" value="1"/>
</dbReference>
<sequence>MQGEIRSFSFDGREVQLTINRFAPQAGGSVMLECGGTVVLVTVTRSAAREGVDFLPLLCDYEERMYAAGRIPGSYQRREGRPPERAILTCRLMDRPLRPLFPSWLRDDIQVVATCQALDERMPPDVLAVTGSSMATLLARLPFAGPMAAVRVGLLGDDFIINPSFREIERSDLDLVVAGTPHGVVMIEAGAKQLPEHDVIEAIDFGYEAVQDLIKHQQDILTSLDIGPVHVEPETTDDVVLNYLEAQCSDSIRTVLAEFDLSKADRDNKLSVIKSHVASGILNLNEDHPVRMAVASNIKLFGTSYKALTKKLMRGQILTEGKRVDGRGLDQVRSI</sequence>
<dbReference type="Gene3D" id="1.10.10.400">
    <property type="entry name" value="Polyribonucleotide nucleotidyltransferase, RNA-binding domain"/>
    <property type="match status" value="1"/>
</dbReference>
<dbReference type="PANTHER" id="PTHR11252:SF0">
    <property type="entry name" value="POLYRIBONUCLEOTIDE NUCLEOTIDYLTRANSFERASE 1, MITOCHONDRIAL"/>
    <property type="match status" value="1"/>
</dbReference>
<keyword evidence="2" id="KW-0808">Transferase</keyword>
<feature type="domain" description="Polyribonucleotide nucleotidyltransferase RNA-binding" evidence="7">
    <location>
        <begin position="243"/>
        <end position="327"/>
    </location>
</feature>
<name>A0A6N3X6G9_9SYNE</name>
<dbReference type="SUPFAM" id="SSF54211">
    <property type="entry name" value="Ribosomal protein S5 domain 2-like"/>
    <property type="match status" value="1"/>
</dbReference>
<dbReference type="InterPro" id="IPR036456">
    <property type="entry name" value="PNPase_PH_RNA-bd_sf"/>
</dbReference>
<organism evidence="8 9">
    <name type="scientific">Candidatus Synechococcus spongiarum 142</name>
    <dbReference type="NCBI Taxonomy" id="1608213"/>
    <lineage>
        <taxon>Bacteria</taxon>
        <taxon>Bacillati</taxon>
        <taxon>Cyanobacteriota</taxon>
        <taxon>Cyanophyceae</taxon>
        <taxon>Synechococcales</taxon>
        <taxon>Synechococcaceae</taxon>
        <taxon>Synechococcus</taxon>
    </lineage>
</organism>
<dbReference type="SUPFAM" id="SSF55666">
    <property type="entry name" value="Ribonuclease PH domain 2-like"/>
    <property type="match status" value="1"/>
</dbReference>
<dbReference type="InterPro" id="IPR027408">
    <property type="entry name" value="PNPase/RNase_PH_dom_sf"/>
</dbReference>
<dbReference type="SUPFAM" id="SSF46915">
    <property type="entry name" value="Polynucleotide phosphorylase/guanosine pentaphosphate synthase (PNPase/GPSI), domain 3"/>
    <property type="match status" value="1"/>
</dbReference>
<comment type="caution">
    <text evidence="8">The sequence shown here is derived from an EMBL/GenBank/DDBJ whole genome shotgun (WGS) entry which is preliminary data.</text>
</comment>
<evidence type="ECO:0000256" key="3">
    <source>
        <dbReference type="ARBA" id="ARBA00022695"/>
    </source>
</evidence>
<dbReference type="EC" id="2.7.7.8" evidence="1"/>
<dbReference type="GO" id="GO:0003723">
    <property type="term" value="F:RNA binding"/>
    <property type="evidence" value="ECO:0007669"/>
    <property type="project" value="UniProtKB-KW"/>
</dbReference>
<keyword evidence="3" id="KW-0548">Nucleotidyltransferase</keyword>
<dbReference type="GO" id="GO:0004654">
    <property type="term" value="F:polyribonucleotide nucleotidyltransferase activity"/>
    <property type="evidence" value="ECO:0007669"/>
    <property type="project" value="UniProtKB-EC"/>
</dbReference>
<dbReference type="Gene3D" id="3.30.230.70">
    <property type="entry name" value="GHMP Kinase, N-terminal domain"/>
    <property type="match status" value="1"/>
</dbReference>
<feature type="non-terminal residue" evidence="8">
    <location>
        <position position="335"/>
    </location>
</feature>
<feature type="domain" description="Exoribonuclease phosphorolytic" evidence="6">
    <location>
        <begin position="145"/>
        <end position="209"/>
    </location>
</feature>
<dbReference type="Pfam" id="PF03725">
    <property type="entry name" value="RNase_PH_C"/>
    <property type="match status" value="1"/>
</dbReference>
<dbReference type="InterPro" id="IPR001247">
    <property type="entry name" value="ExoRNase_PH_dom1"/>
</dbReference>
<dbReference type="PANTHER" id="PTHR11252">
    <property type="entry name" value="POLYRIBONUCLEOTIDE NUCLEOTIDYLTRANSFERASE"/>
    <property type="match status" value="1"/>
</dbReference>
<reference evidence="8 9" key="1">
    <citation type="submission" date="2015-01" db="EMBL/GenBank/DDBJ databases">
        <title>Lifestyle Evolution in Cyanobacterial Symbionts of Sponges.</title>
        <authorList>
            <person name="Burgsdorf I."/>
            <person name="Slaby B.M."/>
            <person name="Handley K.M."/>
            <person name="Haber M."/>
            <person name="Blom J."/>
            <person name="Marshall C.W."/>
            <person name="Gilbert J.A."/>
            <person name="Hentschel U."/>
            <person name="Steindler L."/>
        </authorList>
    </citation>
    <scope>NUCLEOTIDE SEQUENCE [LARGE SCALE GENOMIC DNA]</scope>
    <source>
        <strain evidence="8">142</strain>
    </source>
</reference>
<dbReference type="InterPro" id="IPR015848">
    <property type="entry name" value="PNPase_PH_RNA-bd_bac/org-type"/>
</dbReference>
<dbReference type="Pfam" id="PF03726">
    <property type="entry name" value="PNPase"/>
    <property type="match status" value="1"/>
</dbReference>
<protein>
    <recommendedName>
        <fullName evidence="1">polyribonucleotide nucleotidyltransferase</fullName>
        <ecNumber evidence="1">2.7.7.8</ecNumber>
    </recommendedName>
</protein>
<keyword evidence="4" id="KW-0694">RNA-binding</keyword>
<dbReference type="InterPro" id="IPR036345">
    <property type="entry name" value="ExoRNase_PH_dom2_sf"/>
</dbReference>
<dbReference type="GO" id="GO:0005829">
    <property type="term" value="C:cytosol"/>
    <property type="evidence" value="ECO:0007669"/>
    <property type="project" value="TreeGrafter"/>
</dbReference>
<dbReference type="InterPro" id="IPR020568">
    <property type="entry name" value="Ribosomal_Su5_D2-typ_SF"/>
</dbReference>
<dbReference type="Proteomes" id="UP000035054">
    <property type="component" value="Unassembled WGS sequence"/>
</dbReference>
<dbReference type="GO" id="GO:0006396">
    <property type="term" value="P:RNA processing"/>
    <property type="evidence" value="ECO:0007669"/>
    <property type="project" value="InterPro"/>
</dbReference>
<evidence type="ECO:0000313" key="8">
    <source>
        <dbReference type="EMBL" id="KKZ14226.1"/>
    </source>
</evidence>
<dbReference type="AlphaFoldDB" id="A0A6N3X6G9"/>
<dbReference type="InterPro" id="IPR015847">
    <property type="entry name" value="ExoRNase_PH_dom2"/>
</dbReference>
<gene>
    <name evidence="8" type="ORF">TH68_05475</name>
</gene>
<evidence type="ECO:0000259" key="6">
    <source>
        <dbReference type="Pfam" id="PF03725"/>
    </source>
</evidence>
<dbReference type="FunFam" id="3.30.230.70:FF:000001">
    <property type="entry name" value="Polyribonucleotide nucleotidyltransferase"/>
    <property type="match status" value="1"/>
</dbReference>
<accession>A0A6N3X6G9</accession>
<evidence type="ECO:0000256" key="2">
    <source>
        <dbReference type="ARBA" id="ARBA00022679"/>
    </source>
</evidence>
<feature type="domain" description="Exoribonuclease phosphorolytic" evidence="5">
    <location>
        <begin position="12"/>
        <end position="142"/>
    </location>
</feature>